<dbReference type="EMBL" id="DF973248">
    <property type="protein sequence ID" value="GAU22539.1"/>
    <property type="molecule type" value="Genomic_DNA"/>
</dbReference>
<evidence type="ECO:0008006" key="3">
    <source>
        <dbReference type="Google" id="ProtNLM"/>
    </source>
</evidence>
<name>A0A2Z6MUD8_TRISU</name>
<organism evidence="1 2">
    <name type="scientific">Trifolium subterraneum</name>
    <name type="common">Subterranean clover</name>
    <dbReference type="NCBI Taxonomy" id="3900"/>
    <lineage>
        <taxon>Eukaryota</taxon>
        <taxon>Viridiplantae</taxon>
        <taxon>Streptophyta</taxon>
        <taxon>Embryophyta</taxon>
        <taxon>Tracheophyta</taxon>
        <taxon>Spermatophyta</taxon>
        <taxon>Magnoliopsida</taxon>
        <taxon>eudicotyledons</taxon>
        <taxon>Gunneridae</taxon>
        <taxon>Pentapetalae</taxon>
        <taxon>rosids</taxon>
        <taxon>fabids</taxon>
        <taxon>Fabales</taxon>
        <taxon>Fabaceae</taxon>
        <taxon>Papilionoideae</taxon>
        <taxon>50 kb inversion clade</taxon>
        <taxon>NPAAA clade</taxon>
        <taxon>Hologalegina</taxon>
        <taxon>IRL clade</taxon>
        <taxon>Trifolieae</taxon>
        <taxon>Trifolium</taxon>
    </lineage>
</organism>
<evidence type="ECO:0000313" key="1">
    <source>
        <dbReference type="EMBL" id="GAU22539.1"/>
    </source>
</evidence>
<accession>A0A2Z6MUD8</accession>
<proteinExistence type="predicted"/>
<protein>
    <recommendedName>
        <fullName evidence="3">Reverse transcriptase zinc-binding domain-containing protein</fullName>
    </recommendedName>
</protein>
<sequence>MKIGEVDNGDWFKSNVCTVLGKADSIRFWQIRWLGNVSLQRLYQQLYSKALNYEDVITDVGFWNEGNWKWQLQWAMELLTTEMEALSELTCMMTDIISPTPDSPDIRK</sequence>
<keyword evidence="2" id="KW-1185">Reference proteome</keyword>
<reference evidence="2" key="1">
    <citation type="journal article" date="2017" name="Front. Plant Sci.">
        <title>Climate Clever Clovers: New Paradigm to Reduce the Environmental Footprint of Ruminants by Breeding Low Methanogenic Forages Utilizing Haplotype Variation.</title>
        <authorList>
            <person name="Kaur P."/>
            <person name="Appels R."/>
            <person name="Bayer P.E."/>
            <person name="Keeble-Gagnere G."/>
            <person name="Wang J."/>
            <person name="Hirakawa H."/>
            <person name="Shirasawa K."/>
            <person name="Vercoe P."/>
            <person name="Stefanova K."/>
            <person name="Durmic Z."/>
            <person name="Nichols P."/>
            <person name="Revell C."/>
            <person name="Isobe S.N."/>
            <person name="Edwards D."/>
            <person name="Erskine W."/>
        </authorList>
    </citation>
    <scope>NUCLEOTIDE SEQUENCE [LARGE SCALE GENOMIC DNA]</scope>
    <source>
        <strain evidence="2">cv. Daliak</strain>
    </source>
</reference>
<gene>
    <name evidence="1" type="ORF">TSUD_296590</name>
</gene>
<evidence type="ECO:0000313" key="2">
    <source>
        <dbReference type="Proteomes" id="UP000242715"/>
    </source>
</evidence>
<dbReference type="Proteomes" id="UP000242715">
    <property type="component" value="Unassembled WGS sequence"/>
</dbReference>
<dbReference type="AlphaFoldDB" id="A0A2Z6MUD8"/>